<dbReference type="InterPro" id="IPR051933">
    <property type="entry name" value="Resuscitation_pf_RpfB"/>
</dbReference>
<dbReference type="SUPFAM" id="SSF50685">
    <property type="entry name" value="Barwin-like endoglucanases"/>
    <property type="match status" value="1"/>
</dbReference>
<gene>
    <name evidence="4" type="ordered locus">AXY_00420</name>
</gene>
<dbReference type="RefSeq" id="WP_015008781.1">
    <property type="nucleotide sequence ID" value="NC_018704.1"/>
</dbReference>
<dbReference type="GO" id="GO:0019867">
    <property type="term" value="C:outer membrane"/>
    <property type="evidence" value="ECO:0007669"/>
    <property type="project" value="InterPro"/>
</dbReference>
<keyword evidence="2" id="KW-0812">Transmembrane</keyword>
<evidence type="ECO:0000313" key="5">
    <source>
        <dbReference type="Proteomes" id="UP000006294"/>
    </source>
</evidence>
<keyword evidence="2" id="KW-0472">Membrane</keyword>
<dbReference type="Pfam" id="PF06725">
    <property type="entry name" value="3D"/>
    <property type="match status" value="1"/>
</dbReference>
<dbReference type="PROSITE" id="PS51109">
    <property type="entry name" value="G5"/>
    <property type="match status" value="1"/>
</dbReference>
<evidence type="ECO:0000256" key="2">
    <source>
        <dbReference type="SAM" id="Phobius"/>
    </source>
</evidence>
<reference evidence="4 5" key="1">
    <citation type="submission" date="2011-01" db="EMBL/GenBank/DDBJ databases">
        <title>Whole genome sequence of Amphibacillus xylinus NBRC 15112.</title>
        <authorList>
            <person name="Nakazawa H."/>
            <person name="Katano Y."/>
            <person name="Nakamura S."/>
            <person name="Sasagawa M."/>
            <person name="Fukada J."/>
            <person name="Arai T."/>
            <person name="Sasakura N."/>
            <person name="Mochizuki D."/>
            <person name="Hosoyama A."/>
            <person name="Harada K."/>
            <person name="Horikawa H."/>
            <person name="Kato Y."/>
            <person name="Harada T."/>
            <person name="Sasaki K."/>
            <person name="Sekiguchi M."/>
            <person name="Hodoyama M."/>
            <person name="Nishiko R."/>
            <person name="Narita H."/>
            <person name="Hanamaki A."/>
            <person name="Hata C."/>
            <person name="Konno Y."/>
            <person name="Niimura Y."/>
            <person name="Yamazaki S."/>
            <person name="Fujita N."/>
        </authorList>
    </citation>
    <scope>NUCLEOTIDE SEQUENCE [LARGE SCALE GENOMIC DNA]</scope>
    <source>
        <strain evidence="5">ATCC 51415 / DSM 6626 / JCM 7361 / LMG 17667 / NBRC 15112 / Ep01</strain>
    </source>
</reference>
<dbReference type="InterPro" id="IPR036908">
    <property type="entry name" value="RlpA-like_sf"/>
</dbReference>
<dbReference type="HOGENOM" id="CLU_036884_0_1_9"/>
<dbReference type="Gene3D" id="2.20.230.10">
    <property type="entry name" value="Resuscitation-promoting factor rpfb"/>
    <property type="match status" value="1"/>
</dbReference>
<proteinExistence type="predicted"/>
<keyword evidence="5" id="KW-1185">Reference proteome</keyword>
<dbReference type="Pfam" id="PF03990">
    <property type="entry name" value="DUF348"/>
    <property type="match status" value="3"/>
</dbReference>
<dbReference type="SMART" id="SM01208">
    <property type="entry name" value="G5"/>
    <property type="match status" value="1"/>
</dbReference>
<dbReference type="GO" id="GO:0004553">
    <property type="term" value="F:hydrolase activity, hydrolyzing O-glycosyl compounds"/>
    <property type="evidence" value="ECO:0007669"/>
    <property type="project" value="InterPro"/>
</dbReference>
<dbReference type="GO" id="GO:0009254">
    <property type="term" value="P:peptidoglycan turnover"/>
    <property type="evidence" value="ECO:0007669"/>
    <property type="project" value="InterPro"/>
</dbReference>
<dbReference type="STRING" id="698758.AXY_00420"/>
<evidence type="ECO:0000313" key="4">
    <source>
        <dbReference type="EMBL" id="BAM46174.1"/>
    </source>
</evidence>
<feature type="transmembrane region" description="Helical" evidence="2">
    <location>
        <begin position="15"/>
        <end position="34"/>
    </location>
</feature>
<keyword evidence="1" id="KW-0732">Signal</keyword>
<feature type="domain" description="G5" evidence="3">
    <location>
        <begin position="206"/>
        <end position="286"/>
    </location>
</feature>
<dbReference type="EMBL" id="AP012050">
    <property type="protein sequence ID" value="BAM46174.1"/>
    <property type="molecule type" value="Genomic_DNA"/>
</dbReference>
<organism evidence="4 5">
    <name type="scientific">Amphibacillus xylanus (strain ATCC 51415 / DSM 6626 / JCM 7361 / LMG 17667 / NBRC 15112 / Ep01)</name>
    <dbReference type="NCBI Taxonomy" id="698758"/>
    <lineage>
        <taxon>Bacteria</taxon>
        <taxon>Bacillati</taxon>
        <taxon>Bacillota</taxon>
        <taxon>Bacilli</taxon>
        <taxon>Bacillales</taxon>
        <taxon>Bacillaceae</taxon>
        <taxon>Amphibacillus</taxon>
    </lineage>
</organism>
<evidence type="ECO:0000259" key="3">
    <source>
        <dbReference type="PROSITE" id="PS51109"/>
    </source>
</evidence>
<dbReference type="KEGG" id="axl:AXY_00420"/>
<dbReference type="OrthoDB" id="9798935at2"/>
<dbReference type="eggNOG" id="COG3584">
    <property type="taxonomic scope" value="Bacteria"/>
</dbReference>
<dbReference type="AlphaFoldDB" id="K0IUY5"/>
<keyword evidence="2" id="KW-1133">Transmembrane helix</keyword>
<dbReference type="eggNOG" id="COG3583">
    <property type="taxonomic scope" value="Bacteria"/>
</dbReference>
<sequence>MNLVSKLLPVLKNKVFISLVSVIAIIVISYITFLEITKAEINFTHNNVTETFITREDTVGEFLAEMGIEVSEHDKLSHLLDDEIESGMNLSLEKAKQIILTIDSVDEVHYTTEDTVKDFFNAINVTVNEHDDLNLSPNQAIVEELNIILNRAIEVTIKDATEEESVWTTANTVGELLESEAIELNELDRLEPKKEAELEQDMTVSITRVEEVTDVIEEKIEFSTVRRNDASIEKGKEKVIASGSDGLIEKKYKVIIENGKEVSRELVSEEVKKQSEQRVVAVGTKVIQKVVSRGGSSSSTSAKSGSKTFTMSSTAYTAGCSGCSGVTATGINLNNNPNMKVIAVDPSVIPLGTRVYVEGYGEAIAGDTGGSIKGNKIDVHVPTKADAKSWGRKTVKVTILD</sequence>
<dbReference type="InterPro" id="IPR011098">
    <property type="entry name" value="G5_dom"/>
</dbReference>
<dbReference type="PATRIC" id="fig|698758.3.peg.41"/>
<dbReference type="PANTHER" id="PTHR39160:SF4">
    <property type="entry name" value="RESUSCITATION-PROMOTING FACTOR RPFB"/>
    <property type="match status" value="1"/>
</dbReference>
<dbReference type="InterPro" id="IPR007137">
    <property type="entry name" value="DUF348"/>
</dbReference>
<dbReference type="CDD" id="cd22786">
    <property type="entry name" value="DPBB_YuiC-like"/>
    <property type="match status" value="1"/>
</dbReference>
<accession>K0IUY5</accession>
<dbReference type="Proteomes" id="UP000006294">
    <property type="component" value="Chromosome"/>
</dbReference>
<evidence type="ECO:0000256" key="1">
    <source>
        <dbReference type="ARBA" id="ARBA00022729"/>
    </source>
</evidence>
<dbReference type="PANTHER" id="PTHR39160">
    <property type="entry name" value="CELL WALL-BINDING PROTEIN YOCH"/>
    <property type="match status" value="1"/>
</dbReference>
<dbReference type="Gene3D" id="2.40.40.10">
    <property type="entry name" value="RlpA-like domain"/>
    <property type="match status" value="1"/>
</dbReference>
<name>K0IUY5_AMPXN</name>
<protein>
    <recommendedName>
        <fullName evidence="3">G5 domain-containing protein</fullName>
    </recommendedName>
</protein>
<dbReference type="InterPro" id="IPR010611">
    <property type="entry name" value="3D_dom"/>
</dbReference>
<dbReference type="Pfam" id="PF07501">
    <property type="entry name" value="G5"/>
    <property type="match status" value="1"/>
</dbReference>